<feature type="domain" description="NIDO" evidence="2">
    <location>
        <begin position="99"/>
        <end position="255"/>
    </location>
</feature>
<dbReference type="Proteomes" id="UP000596742">
    <property type="component" value="Unassembled WGS sequence"/>
</dbReference>
<feature type="non-terminal residue" evidence="3">
    <location>
        <position position="265"/>
    </location>
</feature>
<accession>A0A8B6EJC0</accession>
<gene>
    <name evidence="3" type="ORF">MGAL_10B063515</name>
</gene>
<dbReference type="PANTHER" id="PTHR13802:SF59">
    <property type="entry name" value="SUSHI DOMAIN-CONTAINING PROTEIN 2"/>
    <property type="match status" value="1"/>
</dbReference>
<feature type="chain" id="PRO_5032555191" description="NIDO domain-containing protein" evidence="1">
    <location>
        <begin position="22"/>
        <end position="265"/>
    </location>
</feature>
<comment type="caution">
    <text evidence="3">The sequence shown here is derived from an EMBL/GenBank/DDBJ whole genome shotgun (WGS) entry which is preliminary data.</text>
</comment>
<dbReference type="GO" id="GO:0007160">
    <property type="term" value="P:cell-matrix adhesion"/>
    <property type="evidence" value="ECO:0007669"/>
    <property type="project" value="InterPro"/>
</dbReference>
<evidence type="ECO:0000259" key="2">
    <source>
        <dbReference type="PROSITE" id="PS51220"/>
    </source>
</evidence>
<keyword evidence="1" id="KW-0732">Signal</keyword>
<dbReference type="PANTHER" id="PTHR13802">
    <property type="entry name" value="MUCIN 4-RELATED"/>
    <property type="match status" value="1"/>
</dbReference>
<evidence type="ECO:0000313" key="3">
    <source>
        <dbReference type="EMBL" id="VDI35129.1"/>
    </source>
</evidence>
<keyword evidence="4" id="KW-1185">Reference proteome</keyword>
<dbReference type="OrthoDB" id="6236007at2759"/>
<dbReference type="Pfam" id="PF06119">
    <property type="entry name" value="NIDO"/>
    <property type="match status" value="1"/>
</dbReference>
<dbReference type="InterPro" id="IPR003886">
    <property type="entry name" value="NIDO_dom"/>
</dbReference>
<dbReference type="PROSITE" id="PS51220">
    <property type="entry name" value="NIDO"/>
    <property type="match status" value="1"/>
</dbReference>
<name>A0A8B6EJC0_MYTGA</name>
<protein>
    <recommendedName>
        <fullName evidence="2">NIDO domain-containing protein</fullName>
    </recommendedName>
</protein>
<feature type="signal peptide" evidence="1">
    <location>
        <begin position="1"/>
        <end position="21"/>
    </location>
</feature>
<sequence length="265" mass="29322">MKMKTLFLFCLLFILTDKIDAASLSDFYPFGMVNGDRRAPTNDDGSTEPIPVSTSFPFFNYQHDSLIVNTNGVISFLGTMSTYTPSSFPLPSKRRLIAPYLADTDTRKGGDVWYRESTNLTLLGEATGEIHEIFPEHFNFHAAWMFIATWDNVSFFGSDSIGQQKKCTFQCVLVTNGRHSFTIFLYDKIEWTTGTASSGDSTSGLGGTPAQVGFDAGDGLNYYAIEASRTSNIINVTQMSNIDFPGKFIFRVDSTLIKKGGCNVE</sequence>
<evidence type="ECO:0000313" key="4">
    <source>
        <dbReference type="Proteomes" id="UP000596742"/>
    </source>
</evidence>
<evidence type="ECO:0000256" key="1">
    <source>
        <dbReference type="SAM" id="SignalP"/>
    </source>
</evidence>
<dbReference type="AlphaFoldDB" id="A0A8B6EJC0"/>
<reference evidence="3" key="1">
    <citation type="submission" date="2018-11" db="EMBL/GenBank/DDBJ databases">
        <authorList>
            <person name="Alioto T."/>
            <person name="Alioto T."/>
        </authorList>
    </citation>
    <scope>NUCLEOTIDE SEQUENCE</scope>
</reference>
<organism evidence="3 4">
    <name type="scientific">Mytilus galloprovincialis</name>
    <name type="common">Mediterranean mussel</name>
    <dbReference type="NCBI Taxonomy" id="29158"/>
    <lineage>
        <taxon>Eukaryota</taxon>
        <taxon>Metazoa</taxon>
        <taxon>Spiralia</taxon>
        <taxon>Lophotrochozoa</taxon>
        <taxon>Mollusca</taxon>
        <taxon>Bivalvia</taxon>
        <taxon>Autobranchia</taxon>
        <taxon>Pteriomorphia</taxon>
        <taxon>Mytilida</taxon>
        <taxon>Mytiloidea</taxon>
        <taxon>Mytilidae</taxon>
        <taxon>Mytilinae</taxon>
        <taxon>Mytilus</taxon>
    </lineage>
</organism>
<dbReference type="EMBL" id="UYJE01005210">
    <property type="protein sequence ID" value="VDI35129.1"/>
    <property type="molecule type" value="Genomic_DNA"/>
</dbReference>
<dbReference type="SMART" id="SM00539">
    <property type="entry name" value="NIDO"/>
    <property type="match status" value="1"/>
</dbReference>
<proteinExistence type="predicted"/>
<dbReference type="InterPro" id="IPR051495">
    <property type="entry name" value="Epithelial_Barrier/Signaling"/>
</dbReference>